<evidence type="ECO:0000256" key="3">
    <source>
        <dbReference type="ARBA" id="ARBA00023239"/>
    </source>
</evidence>
<dbReference type="Gene3D" id="3.20.20.70">
    <property type="entry name" value="Aldolase class I"/>
    <property type="match status" value="1"/>
</dbReference>
<evidence type="ECO:0000313" key="5">
    <source>
        <dbReference type="EMBL" id="GAA0897403.1"/>
    </source>
</evidence>
<dbReference type="PANTHER" id="PTHR42738:SF7">
    <property type="entry name" value="HYDROXYMETHYLGLUTARYL-COA LYASE"/>
    <property type="match status" value="1"/>
</dbReference>
<accession>A0ABN1N8K8</accession>
<proteinExistence type="inferred from homology"/>
<keyword evidence="3 5" id="KW-0456">Lyase</keyword>
<dbReference type="InterPro" id="IPR043594">
    <property type="entry name" value="HMGL"/>
</dbReference>
<sequence length="378" mass="40976">MTGADDVLAGPAGFPDVVLVEEGMREGLQIEDAAIPVGDKIRLLDALSGTGLKRIVVGSFVSPRWTPQMARIDDLVKGFTPRPGVRYTALALNARGVKRRAAYIPDRLSLEDERPATRLHLCDVFAQRNTNRTRAAEIASWDGVVARAVADGATEAEIGVNAAWGSNWLGRFEPGERMRFLEDQHALWTAAGIPVTKVFLGDPMGWNMPHLVAADLRAIVDRWQQVTTFHLHLHNTRGMAPISAYAALTTLGPGRRVVLDTSVGGMAGCPYCGNGRAAALSPTEDVVHLLEGLGYRTGVDLDRLIDVVVLAERIVGHPLYGHVSKAGGFPEGDRLYPMDLPFIETLDEAAHFRRGPAAYAGPLSPWREPVTSVFRPQG</sequence>
<gene>
    <name evidence="5" type="ORF">GCM10009559_58000</name>
</gene>
<dbReference type="Proteomes" id="UP001499967">
    <property type="component" value="Unassembled WGS sequence"/>
</dbReference>
<protein>
    <submittedName>
        <fullName evidence="5">Hydroxymethylglutaryl-CoA lyase</fullName>
    </submittedName>
</protein>
<dbReference type="Pfam" id="PF00682">
    <property type="entry name" value="HMGL-like"/>
    <property type="match status" value="1"/>
</dbReference>
<keyword evidence="6" id="KW-1185">Reference proteome</keyword>
<dbReference type="RefSeq" id="WP_343944808.1">
    <property type="nucleotide sequence ID" value="NZ_BAAAHP010000181.1"/>
</dbReference>
<dbReference type="PROSITE" id="PS50991">
    <property type="entry name" value="PYR_CT"/>
    <property type="match status" value="1"/>
</dbReference>
<dbReference type="InterPro" id="IPR013785">
    <property type="entry name" value="Aldolase_TIM"/>
</dbReference>
<reference evidence="5 6" key="1">
    <citation type="journal article" date="2019" name="Int. J. Syst. Evol. Microbiol.">
        <title>The Global Catalogue of Microorganisms (GCM) 10K type strain sequencing project: providing services to taxonomists for standard genome sequencing and annotation.</title>
        <authorList>
            <consortium name="The Broad Institute Genomics Platform"/>
            <consortium name="The Broad Institute Genome Sequencing Center for Infectious Disease"/>
            <person name="Wu L."/>
            <person name="Ma J."/>
        </authorList>
    </citation>
    <scope>NUCLEOTIDE SEQUENCE [LARGE SCALE GENOMIC DNA]</scope>
    <source>
        <strain evidence="5 6">JCM 11117</strain>
    </source>
</reference>
<keyword evidence="2" id="KW-0479">Metal-binding</keyword>
<dbReference type="EMBL" id="BAAAHP010000181">
    <property type="protein sequence ID" value="GAA0897403.1"/>
    <property type="molecule type" value="Genomic_DNA"/>
</dbReference>
<evidence type="ECO:0000256" key="1">
    <source>
        <dbReference type="ARBA" id="ARBA00009405"/>
    </source>
</evidence>
<dbReference type="PANTHER" id="PTHR42738">
    <property type="entry name" value="HYDROXYMETHYLGLUTARYL-COA LYASE"/>
    <property type="match status" value="1"/>
</dbReference>
<evidence type="ECO:0000313" key="6">
    <source>
        <dbReference type="Proteomes" id="UP001499967"/>
    </source>
</evidence>
<name>A0ABN1N8K8_9PSEU</name>
<comment type="similarity">
    <text evidence="1">Belongs to the HMG-CoA lyase family.</text>
</comment>
<organism evidence="5 6">
    <name type="scientific">Pseudonocardia zijingensis</name>
    <dbReference type="NCBI Taxonomy" id="153376"/>
    <lineage>
        <taxon>Bacteria</taxon>
        <taxon>Bacillati</taxon>
        <taxon>Actinomycetota</taxon>
        <taxon>Actinomycetes</taxon>
        <taxon>Pseudonocardiales</taxon>
        <taxon>Pseudonocardiaceae</taxon>
        <taxon>Pseudonocardia</taxon>
    </lineage>
</organism>
<dbReference type="SUPFAM" id="SSF51569">
    <property type="entry name" value="Aldolase"/>
    <property type="match status" value="1"/>
</dbReference>
<comment type="caution">
    <text evidence="5">The sequence shown here is derived from an EMBL/GenBank/DDBJ whole genome shotgun (WGS) entry which is preliminary data.</text>
</comment>
<evidence type="ECO:0000256" key="2">
    <source>
        <dbReference type="ARBA" id="ARBA00022723"/>
    </source>
</evidence>
<dbReference type="InterPro" id="IPR000891">
    <property type="entry name" value="PYR_CT"/>
</dbReference>
<feature type="domain" description="Pyruvate carboxyltransferase" evidence="4">
    <location>
        <begin position="17"/>
        <end position="305"/>
    </location>
</feature>
<evidence type="ECO:0000259" key="4">
    <source>
        <dbReference type="PROSITE" id="PS50991"/>
    </source>
</evidence>
<dbReference type="GO" id="GO:0016829">
    <property type="term" value="F:lyase activity"/>
    <property type="evidence" value="ECO:0007669"/>
    <property type="project" value="UniProtKB-KW"/>
</dbReference>